<reference evidence="2" key="1">
    <citation type="submission" date="2022-11" db="UniProtKB">
        <authorList>
            <consortium name="WormBaseParasite"/>
        </authorList>
    </citation>
    <scope>IDENTIFICATION</scope>
</reference>
<dbReference type="AlphaFoldDB" id="A0A915DPI0"/>
<evidence type="ECO:0000313" key="1">
    <source>
        <dbReference type="Proteomes" id="UP000887574"/>
    </source>
</evidence>
<name>A0A915DPI0_9BILA</name>
<proteinExistence type="predicted"/>
<accession>A0A915DPI0</accession>
<dbReference type="WBParaSite" id="jg21584">
    <property type="protein sequence ID" value="jg21584"/>
    <property type="gene ID" value="jg21584"/>
</dbReference>
<keyword evidence="1" id="KW-1185">Reference proteome</keyword>
<evidence type="ECO:0000313" key="2">
    <source>
        <dbReference type="WBParaSite" id="jg21584"/>
    </source>
</evidence>
<protein>
    <submittedName>
        <fullName evidence="2">Uncharacterized protein</fullName>
    </submittedName>
</protein>
<dbReference type="Proteomes" id="UP000887574">
    <property type="component" value="Unplaced"/>
</dbReference>
<sequence length="68" mass="7290">MSDNASGSSIRVRFSRLDEESSAILMRSESTIENTTAVIKNDANTINEVETAMEAGEEANDVLANLVA</sequence>
<organism evidence="1 2">
    <name type="scientific">Ditylenchus dipsaci</name>
    <dbReference type="NCBI Taxonomy" id="166011"/>
    <lineage>
        <taxon>Eukaryota</taxon>
        <taxon>Metazoa</taxon>
        <taxon>Ecdysozoa</taxon>
        <taxon>Nematoda</taxon>
        <taxon>Chromadorea</taxon>
        <taxon>Rhabditida</taxon>
        <taxon>Tylenchina</taxon>
        <taxon>Tylenchomorpha</taxon>
        <taxon>Sphaerularioidea</taxon>
        <taxon>Anguinidae</taxon>
        <taxon>Anguininae</taxon>
        <taxon>Ditylenchus</taxon>
    </lineage>
</organism>